<dbReference type="Proteomes" id="UP000054558">
    <property type="component" value="Unassembled WGS sequence"/>
</dbReference>
<dbReference type="GO" id="GO:0005886">
    <property type="term" value="C:plasma membrane"/>
    <property type="evidence" value="ECO:0007669"/>
    <property type="project" value="UniProtKB-SubCell"/>
</dbReference>
<feature type="signal peptide" evidence="7">
    <location>
        <begin position="1"/>
        <end position="45"/>
    </location>
</feature>
<dbReference type="OrthoDB" id="2014623at2759"/>
<evidence type="ECO:0000256" key="1">
    <source>
        <dbReference type="ARBA" id="ARBA00004236"/>
    </source>
</evidence>
<organism evidence="9 10">
    <name type="scientific">Klebsormidium nitens</name>
    <name type="common">Green alga</name>
    <name type="synonym">Ulothrix nitens</name>
    <dbReference type="NCBI Taxonomy" id="105231"/>
    <lineage>
        <taxon>Eukaryota</taxon>
        <taxon>Viridiplantae</taxon>
        <taxon>Streptophyta</taxon>
        <taxon>Klebsormidiophyceae</taxon>
        <taxon>Klebsormidiales</taxon>
        <taxon>Klebsormidiaceae</taxon>
        <taxon>Klebsormidium</taxon>
    </lineage>
</organism>
<keyword evidence="5" id="KW-0472">Membrane</keyword>
<keyword evidence="10" id="KW-1185">Reference proteome</keyword>
<keyword evidence="4 7" id="KW-0732">Signal</keyword>
<dbReference type="OMA" id="GDECEMP"/>
<dbReference type="STRING" id="105231.A0A1Y1IL47"/>
<feature type="non-terminal residue" evidence="9">
    <location>
        <position position="1"/>
    </location>
</feature>
<keyword evidence="3" id="KW-1003">Cell membrane</keyword>
<dbReference type="InterPro" id="IPR056900">
    <property type="entry name" value="COB_C"/>
</dbReference>
<evidence type="ECO:0000259" key="8">
    <source>
        <dbReference type="Pfam" id="PF25079"/>
    </source>
</evidence>
<dbReference type="GO" id="GO:0010215">
    <property type="term" value="P:cellulose microfibril organization"/>
    <property type="evidence" value="ECO:0007669"/>
    <property type="project" value="InterPro"/>
</dbReference>
<evidence type="ECO:0000256" key="4">
    <source>
        <dbReference type="ARBA" id="ARBA00022729"/>
    </source>
</evidence>
<evidence type="ECO:0000313" key="10">
    <source>
        <dbReference type="Proteomes" id="UP000054558"/>
    </source>
</evidence>
<dbReference type="PANTHER" id="PTHR31052:SF3">
    <property type="entry name" value="COBRA-LIKE PROTEIN 7"/>
    <property type="match status" value="1"/>
</dbReference>
<evidence type="ECO:0000313" key="9">
    <source>
        <dbReference type="EMBL" id="GAQ89486.1"/>
    </source>
</evidence>
<feature type="chain" id="PRO_5012123872" description="COBRA C-terminal domain-containing protein" evidence="7">
    <location>
        <begin position="46"/>
        <end position="1225"/>
    </location>
</feature>
<comment type="similarity">
    <text evidence="2">Belongs to the COBRA family.</text>
</comment>
<accession>A0A1Y1IL47</accession>
<feature type="domain" description="COBRA C-terminal" evidence="8">
    <location>
        <begin position="963"/>
        <end position="1181"/>
    </location>
</feature>
<gene>
    <name evidence="9" type="ORF">KFL_005290010</name>
</gene>
<evidence type="ECO:0000256" key="7">
    <source>
        <dbReference type="SAM" id="SignalP"/>
    </source>
</evidence>
<evidence type="ECO:0000256" key="6">
    <source>
        <dbReference type="ARBA" id="ARBA00023180"/>
    </source>
</evidence>
<sequence length="1225" mass="127023">LHQLGDQQREVCNRRVCGGWMPRAMAAVRGVRLVTFLSLLLLAAAQPNAPAAQPAPATPAATPAPVQVVLDPPLNAQGNPGLLICPGILIDYVINSLTFVPNPSGDVYAFDATVFFQNIGNVNLVSWQVSIGYQWNELITRVGNLTLPPGAATPLPGNSTLFGAPRNYTTLLSAKNAAGDQSLYTTQAQLVGTETGAVNASQALPAYVRITAPGVTCPPAYVLSPTNRSNVVRSCCITPSTALTAPVPAPAPAPGPAPGPALPVAAPQNVSQCPAGVLVDYAISSLAAIPGQDGAYQFNAQTTLANNAGKALEGWGLSFQFAQNQLISTVNNIQVAPGYSLPAPGSGTVFVPPAGSYVNTTAQAAGNSSLYTYVASFAGSEVGAATAREALPTGIDIGVAGLTCDPANFSYPVNTTNLLRACCLPVAPPVPAPPCPGVTVDYSIASLTAIPDPSNAAFKFNASVVVANVGSRVLPPWTLTFGFQNSEIIATTTNLVVPPTTPLPAPGNSTVFGAPPSAYTLPYAALVAGDISKYALRASIEGTEFSATTPKAALPSTISLNAPGIACSPANLTAATGSGAALRQCCVEVALPPAPAPLPPAPVCQGVQINYTVLSLTPIPDPTGTVYGFRGLLTVANTGTRDLTGYQVRLAWRNGEVISEVSNWDLGDQYLPRPGNITVFISPAARPFLFTAVEAVGNASIYSSSGTIEGTQRGAATLAQALPGGIILQAAGYECPDGNISFPSPTNNSVVQCCSEIPLPPAPAPAPLPFSSQNYSGILLNWDITNANASTYQVQIRVTNQQRYTSINGGWAVGWIWQNNEFIWNIVNGYAGSFGDCTTHPAVNDYPSFGVQVANSQGSCASAPNLIQNTDQKGILTGQGISVQNSTANFTVLVGKPARQFAISTIIVPQNFSVGLPGWACNPPLKVAGRNVPFGTISGQVIPAYASYNITCGPTQPNATLPKCCVSMSAFFNQTVAPCKSCACGNCPGKGGAPTAAPVPSGTGFVPAPGTCNFNSSSLPTVASQVALGVEQAGRVYPAPLTGRCLDGCPSNLHFDIVSAGDGGWTVKIVAANRLPVDLADWMLVAELPELNYLQNVYSVNWRRDTGAERPTILFSGVKGYNDLVLAAGNIEWVLGFNFTGNSSLRTTLLGTGVQRLAEANSNSFPTRIWFNGDECEMPDRSLWPISLAQYNNLTRVSPAVRVGASKMQAMLATIFAVFLGIVLS</sequence>
<dbReference type="InterPro" id="IPR006918">
    <property type="entry name" value="COBRA_pln"/>
</dbReference>
<dbReference type="Pfam" id="PF25079">
    <property type="entry name" value="COB_C"/>
    <property type="match status" value="1"/>
</dbReference>
<dbReference type="Pfam" id="PF04833">
    <property type="entry name" value="COBRA"/>
    <property type="match status" value="1"/>
</dbReference>
<dbReference type="AlphaFoldDB" id="A0A1Y1IL47"/>
<keyword evidence="6" id="KW-0325">Glycoprotein</keyword>
<evidence type="ECO:0000256" key="5">
    <source>
        <dbReference type="ARBA" id="ARBA00023136"/>
    </source>
</evidence>
<evidence type="ECO:0000256" key="3">
    <source>
        <dbReference type="ARBA" id="ARBA00022475"/>
    </source>
</evidence>
<comment type="subcellular location">
    <subcellularLocation>
        <location evidence="1">Cell membrane</location>
    </subcellularLocation>
</comment>
<proteinExistence type="inferred from homology"/>
<dbReference type="PANTHER" id="PTHR31052">
    <property type="entry name" value="COBRA-LIKE PROTEIN 7"/>
    <property type="match status" value="1"/>
</dbReference>
<protein>
    <recommendedName>
        <fullName evidence="8">COBRA C-terminal domain-containing protein</fullName>
    </recommendedName>
</protein>
<reference evidence="9 10" key="1">
    <citation type="journal article" date="2014" name="Nat. Commun.">
        <title>Klebsormidium flaccidum genome reveals primary factors for plant terrestrial adaptation.</title>
        <authorList>
            <person name="Hori K."/>
            <person name="Maruyama F."/>
            <person name="Fujisawa T."/>
            <person name="Togashi T."/>
            <person name="Yamamoto N."/>
            <person name="Seo M."/>
            <person name="Sato S."/>
            <person name="Yamada T."/>
            <person name="Mori H."/>
            <person name="Tajima N."/>
            <person name="Moriyama T."/>
            <person name="Ikeuchi M."/>
            <person name="Watanabe M."/>
            <person name="Wada H."/>
            <person name="Kobayashi K."/>
            <person name="Saito M."/>
            <person name="Masuda T."/>
            <person name="Sasaki-Sekimoto Y."/>
            <person name="Mashiguchi K."/>
            <person name="Awai K."/>
            <person name="Shimojima M."/>
            <person name="Masuda S."/>
            <person name="Iwai M."/>
            <person name="Nobusawa T."/>
            <person name="Narise T."/>
            <person name="Kondo S."/>
            <person name="Saito H."/>
            <person name="Sato R."/>
            <person name="Murakawa M."/>
            <person name="Ihara Y."/>
            <person name="Oshima-Yamada Y."/>
            <person name="Ohtaka K."/>
            <person name="Satoh M."/>
            <person name="Sonobe K."/>
            <person name="Ishii M."/>
            <person name="Ohtani R."/>
            <person name="Kanamori-Sato M."/>
            <person name="Honoki R."/>
            <person name="Miyazaki D."/>
            <person name="Mochizuki H."/>
            <person name="Umetsu J."/>
            <person name="Higashi K."/>
            <person name="Shibata D."/>
            <person name="Kamiya Y."/>
            <person name="Sato N."/>
            <person name="Nakamura Y."/>
            <person name="Tabata S."/>
            <person name="Ida S."/>
            <person name="Kurokawa K."/>
            <person name="Ohta H."/>
        </authorList>
    </citation>
    <scope>NUCLEOTIDE SEQUENCE [LARGE SCALE GENOMIC DNA]</scope>
    <source>
        <strain evidence="9 10">NIES-2285</strain>
    </source>
</reference>
<dbReference type="EMBL" id="DF237478">
    <property type="protein sequence ID" value="GAQ89486.1"/>
    <property type="molecule type" value="Genomic_DNA"/>
</dbReference>
<evidence type="ECO:0000256" key="2">
    <source>
        <dbReference type="ARBA" id="ARBA00005507"/>
    </source>
</evidence>
<name>A0A1Y1IL47_KLENI</name>